<keyword evidence="1" id="KW-0812">Transmembrane</keyword>
<gene>
    <name evidence="2" type="ORF">OSB04_001491</name>
</gene>
<protein>
    <submittedName>
        <fullName evidence="2">Uncharacterized protein</fullName>
    </submittedName>
</protein>
<sequence length="130" mass="14111">MAVGAGMQGTVAIVNLVCFYVIGVPMGALLGYLTSLKVKGIWLGMIGGVVTQTLALVYMACRTDWDDQVKRASERLNRFYVKSSDEPEQTSIIVVIWVILVGCSIRLYEMWGHPLGVKVSGTDLGRGVSN</sequence>
<dbReference type="PANTHER" id="PTHR11206">
    <property type="entry name" value="MULTIDRUG RESISTANCE PROTEIN"/>
    <property type="match status" value="1"/>
</dbReference>
<dbReference type="Proteomes" id="UP001172457">
    <property type="component" value="Chromosome 1"/>
</dbReference>
<keyword evidence="1" id="KW-1133">Transmembrane helix</keyword>
<dbReference type="EMBL" id="JARYMX010000001">
    <property type="protein sequence ID" value="KAJ9565525.1"/>
    <property type="molecule type" value="Genomic_DNA"/>
</dbReference>
<feature type="transmembrane region" description="Helical" evidence="1">
    <location>
        <begin position="12"/>
        <end position="33"/>
    </location>
</feature>
<dbReference type="AlphaFoldDB" id="A0AA38U2T0"/>
<reference evidence="2" key="1">
    <citation type="submission" date="2023-03" db="EMBL/GenBank/DDBJ databases">
        <title>Chromosome-scale reference genome and RAD-based genetic map of yellow starthistle (Centaurea solstitialis) reveal putative structural variation and QTLs associated with invader traits.</title>
        <authorList>
            <person name="Reatini B."/>
            <person name="Cang F.A."/>
            <person name="Jiang Q."/>
            <person name="Mckibben M.T.W."/>
            <person name="Barker M.S."/>
            <person name="Rieseberg L.H."/>
            <person name="Dlugosch K.M."/>
        </authorList>
    </citation>
    <scope>NUCLEOTIDE SEQUENCE</scope>
    <source>
        <strain evidence="2">CAN-66</strain>
        <tissue evidence="2">Leaf</tissue>
    </source>
</reference>
<comment type="caution">
    <text evidence="2">The sequence shown here is derived from an EMBL/GenBank/DDBJ whole genome shotgun (WGS) entry which is preliminary data.</text>
</comment>
<proteinExistence type="predicted"/>
<accession>A0AA38U2T0</accession>
<evidence type="ECO:0000313" key="3">
    <source>
        <dbReference type="Proteomes" id="UP001172457"/>
    </source>
</evidence>
<keyword evidence="3" id="KW-1185">Reference proteome</keyword>
<evidence type="ECO:0000256" key="1">
    <source>
        <dbReference type="SAM" id="Phobius"/>
    </source>
</evidence>
<organism evidence="2 3">
    <name type="scientific">Centaurea solstitialis</name>
    <name type="common">yellow star-thistle</name>
    <dbReference type="NCBI Taxonomy" id="347529"/>
    <lineage>
        <taxon>Eukaryota</taxon>
        <taxon>Viridiplantae</taxon>
        <taxon>Streptophyta</taxon>
        <taxon>Embryophyta</taxon>
        <taxon>Tracheophyta</taxon>
        <taxon>Spermatophyta</taxon>
        <taxon>Magnoliopsida</taxon>
        <taxon>eudicotyledons</taxon>
        <taxon>Gunneridae</taxon>
        <taxon>Pentapetalae</taxon>
        <taxon>asterids</taxon>
        <taxon>campanulids</taxon>
        <taxon>Asterales</taxon>
        <taxon>Asteraceae</taxon>
        <taxon>Carduoideae</taxon>
        <taxon>Cardueae</taxon>
        <taxon>Centaureinae</taxon>
        <taxon>Centaurea</taxon>
    </lineage>
</organism>
<feature type="transmembrane region" description="Helical" evidence="1">
    <location>
        <begin position="40"/>
        <end position="60"/>
    </location>
</feature>
<name>A0AA38U2T0_9ASTR</name>
<keyword evidence="1" id="KW-0472">Membrane</keyword>
<evidence type="ECO:0000313" key="2">
    <source>
        <dbReference type="EMBL" id="KAJ9565525.1"/>
    </source>
</evidence>